<dbReference type="AlphaFoldDB" id="A0A2U1NJ95"/>
<dbReference type="Proteomes" id="UP000245207">
    <property type="component" value="Unassembled WGS sequence"/>
</dbReference>
<evidence type="ECO:0000313" key="2">
    <source>
        <dbReference type="EMBL" id="PWA73551.1"/>
    </source>
</evidence>
<evidence type="ECO:0000313" key="3">
    <source>
        <dbReference type="Proteomes" id="UP000245207"/>
    </source>
</evidence>
<keyword evidence="3" id="KW-1185">Reference proteome</keyword>
<protein>
    <submittedName>
        <fullName evidence="2">Uncharacterized protein</fullName>
    </submittedName>
</protein>
<gene>
    <name evidence="2" type="ORF">CTI12_AA260650</name>
</gene>
<dbReference type="PANTHER" id="PTHR34569:SF2">
    <property type="entry name" value="EXPRESSED PROTEIN"/>
    <property type="match status" value="1"/>
</dbReference>
<dbReference type="STRING" id="35608.A0A2U1NJ95"/>
<sequence>MDTTTDHTTTTPVTALRRRNSILTPSTTSTGTSTATSSSSSSPDFELISLKPASYTSLRDILPSGPTTVLSPKVPSFVVHSGYEISIRNRLVKQAAWAYLQPMSSSPDSGGQNVFHRLWTRFSDVFLRFVTQICDCLLVSKL</sequence>
<dbReference type="EMBL" id="PKPP01002725">
    <property type="protein sequence ID" value="PWA73551.1"/>
    <property type="molecule type" value="Genomic_DNA"/>
</dbReference>
<feature type="region of interest" description="Disordered" evidence="1">
    <location>
        <begin position="1"/>
        <end position="44"/>
    </location>
</feature>
<dbReference type="OrthoDB" id="1700296at2759"/>
<name>A0A2U1NJ95_ARTAN</name>
<comment type="caution">
    <text evidence="2">The sequence shown here is derived from an EMBL/GenBank/DDBJ whole genome shotgun (WGS) entry which is preliminary data.</text>
</comment>
<dbReference type="PANTHER" id="PTHR34569">
    <property type="entry name" value="EXPRESSED PROTEIN"/>
    <property type="match status" value="1"/>
</dbReference>
<evidence type="ECO:0000256" key="1">
    <source>
        <dbReference type="SAM" id="MobiDB-lite"/>
    </source>
</evidence>
<reference evidence="2 3" key="1">
    <citation type="journal article" date="2018" name="Mol. Plant">
        <title>The genome of Artemisia annua provides insight into the evolution of Asteraceae family and artemisinin biosynthesis.</title>
        <authorList>
            <person name="Shen Q."/>
            <person name="Zhang L."/>
            <person name="Liao Z."/>
            <person name="Wang S."/>
            <person name="Yan T."/>
            <person name="Shi P."/>
            <person name="Liu M."/>
            <person name="Fu X."/>
            <person name="Pan Q."/>
            <person name="Wang Y."/>
            <person name="Lv Z."/>
            <person name="Lu X."/>
            <person name="Zhang F."/>
            <person name="Jiang W."/>
            <person name="Ma Y."/>
            <person name="Chen M."/>
            <person name="Hao X."/>
            <person name="Li L."/>
            <person name="Tang Y."/>
            <person name="Lv G."/>
            <person name="Zhou Y."/>
            <person name="Sun X."/>
            <person name="Brodelius P.E."/>
            <person name="Rose J.K.C."/>
            <person name="Tang K."/>
        </authorList>
    </citation>
    <scope>NUCLEOTIDE SEQUENCE [LARGE SCALE GENOMIC DNA]</scope>
    <source>
        <strain evidence="3">cv. Huhao1</strain>
        <tissue evidence="2">Leaf</tissue>
    </source>
</reference>
<proteinExistence type="predicted"/>
<feature type="compositionally biased region" description="Low complexity" evidence="1">
    <location>
        <begin position="24"/>
        <end position="42"/>
    </location>
</feature>
<organism evidence="2 3">
    <name type="scientific">Artemisia annua</name>
    <name type="common">Sweet wormwood</name>
    <dbReference type="NCBI Taxonomy" id="35608"/>
    <lineage>
        <taxon>Eukaryota</taxon>
        <taxon>Viridiplantae</taxon>
        <taxon>Streptophyta</taxon>
        <taxon>Embryophyta</taxon>
        <taxon>Tracheophyta</taxon>
        <taxon>Spermatophyta</taxon>
        <taxon>Magnoliopsida</taxon>
        <taxon>eudicotyledons</taxon>
        <taxon>Gunneridae</taxon>
        <taxon>Pentapetalae</taxon>
        <taxon>asterids</taxon>
        <taxon>campanulids</taxon>
        <taxon>Asterales</taxon>
        <taxon>Asteraceae</taxon>
        <taxon>Asteroideae</taxon>
        <taxon>Anthemideae</taxon>
        <taxon>Artemisiinae</taxon>
        <taxon>Artemisia</taxon>
    </lineage>
</organism>
<accession>A0A2U1NJ95</accession>